<evidence type="ECO:0000256" key="2">
    <source>
        <dbReference type="ARBA" id="ARBA00022729"/>
    </source>
</evidence>
<comment type="caution">
    <text evidence="4">The sequence shown here is derived from an EMBL/GenBank/DDBJ whole genome shotgun (WGS) entry which is preliminary data.</text>
</comment>
<feature type="region of interest" description="Disordered" evidence="3">
    <location>
        <begin position="1"/>
        <end position="20"/>
    </location>
</feature>
<evidence type="ECO:0000256" key="3">
    <source>
        <dbReference type="SAM" id="MobiDB-lite"/>
    </source>
</evidence>
<protein>
    <submittedName>
        <fullName evidence="4">Phospholipid-binding lipoprotein MlaA</fullName>
    </submittedName>
</protein>
<dbReference type="RefSeq" id="WP_183415663.1">
    <property type="nucleotide sequence ID" value="NZ_JACHXA010000002.1"/>
</dbReference>
<dbReference type="AlphaFoldDB" id="A0A839SQV8"/>
<keyword evidence="5" id="KW-1185">Reference proteome</keyword>
<organism evidence="4 5">
    <name type="scientific">Limibacillus halophilus</name>
    <dbReference type="NCBI Taxonomy" id="1579333"/>
    <lineage>
        <taxon>Bacteria</taxon>
        <taxon>Pseudomonadati</taxon>
        <taxon>Pseudomonadota</taxon>
        <taxon>Alphaproteobacteria</taxon>
        <taxon>Rhodospirillales</taxon>
        <taxon>Rhodovibrionaceae</taxon>
        <taxon>Limibacillus</taxon>
    </lineage>
</organism>
<dbReference type="Proteomes" id="UP000581135">
    <property type="component" value="Unassembled WGS sequence"/>
</dbReference>
<gene>
    <name evidence="4" type="ORF">FHR98_001144</name>
</gene>
<comment type="similarity">
    <text evidence="1">Belongs to the MlaA family.</text>
</comment>
<sequence>MDRVRREDAQNNVHGEISTGSVRTDFENGKAAMTVGAFDRTLTGLTRAMAVAMMLFVSACAGAPAEEQEAQQPGAVEDPFEDVNRVIFDINLFLDDFLIRPVADGYRYVLAPGARDVVRDFIRNLTTPVQLVNNILQGDWDQALVTTQRFFINTASTGGLVDVAALEGYPFRNEDFGQTMGVGGVVEGPYLVLPIIGPSNTRDTVGMVVDILIDPITWATSSITAGYIGASGGLDARARNVEALDELREDSVDYYARLRSLYTQKRRSEIVNGEADQGSFPTPGLDSQ</sequence>
<keyword evidence="4" id="KW-0449">Lipoprotein</keyword>
<feature type="compositionally biased region" description="Polar residues" evidence="3">
    <location>
        <begin position="10"/>
        <end position="20"/>
    </location>
</feature>
<reference evidence="4 5" key="1">
    <citation type="submission" date="2020-08" db="EMBL/GenBank/DDBJ databases">
        <title>Genomic Encyclopedia of Type Strains, Phase III (KMG-III): the genomes of soil and plant-associated and newly described type strains.</title>
        <authorList>
            <person name="Whitman W."/>
        </authorList>
    </citation>
    <scope>NUCLEOTIDE SEQUENCE [LARGE SCALE GENOMIC DNA]</scope>
    <source>
        <strain evidence="4 5">CECT 8803</strain>
    </source>
</reference>
<dbReference type="GO" id="GO:0120010">
    <property type="term" value="P:intermembrane phospholipid transfer"/>
    <property type="evidence" value="ECO:0007669"/>
    <property type="project" value="TreeGrafter"/>
</dbReference>
<name>A0A839SQV8_9PROT</name>
<evidence type="ECO:0000256" key="1">
    <source>
        <dbReference type="ARBA" id="ARBA00010634"/>
    </source>
</evidence>
<dbReference type="Pfam" id="PF04333">
    <property type="entry name" value="MlaA"/>
    <property type="match status" value="1"/>
</dbReference>
<evidence type="ECO:0000313" key="4">
    <source>
        <dbReference type="EMBL" id="MBB3064872.1"/>
    </source>
</evidence>
<evidence type="ECO:0000313" key="5">
    <source>
        <dbReference type="Proteomes" id="UP000581135"/>
    </source>
</evidence>
<dbReference type="GO" id="GO:0016020">
    <property type="term" value="C:membrane"/>
    <property type="evidence" value="ECO:0007669"/>
    <property type="project" value="InterPro"/>
</dbReference>
<keyword evidence="2" id="KW-0732">Signal</keyword>
<accession>A0A839SQV8</accession>
<dbReference type="PANTHER" id="PTHR30035:SF3">
    <property type="entry name" value="INTERMEMBRANE PHOSPHOLIPID TRANSPORT SYSTEM LIPOPROTEIN MLAA"/>
    <property type="match status" value="1"/>
</dbReference>
<dbReference type="PANTHER" id="PTHR30035">
    <property type="entry name" value="LIPOPROTEIN VACJ-RELATED"/>
    <property type="match status" value="1"/>
</dbReference>
<dbReference type="InterPro" id="IPR007428">
    <property type="entry name" value="MlaA"/>
</dbReference>
<proteinExistence type="inferred from homology"/>
<dbReference type="PRINTS" id="PR01805">
    <property type="entry name" value="VACJLIPOPROT"/>
</dbReference>
<dbReference type="EMBL" id="JACHXA010000002">
    <property type="protein sequence ID" value="MBB3064872.1"/>
    <property type="molecule type" value="Genomic_DNA"/>
</dbReference>